<comment type="caution">
    <text evidence="12">The sequence shown here is derived from an EMBL/GenBank/DDBJ whole genome shotgun (WGS) entry which is preliminary data.</text>
</comment>
<evidence type="ECO:0000256" key="2">
    <source>
        <dbReference type="ARBA" id="ARBA00004514"/>
    </source>
</evidence>
<evidence type="ECO:0000256" key="1">
    <source>
        <dbReference type="ARBA" id="ARBA00004419"/>
    </source>
</evidence>
<dbReference type="InterPro" id="IPR029431">
    <property type="entry name" value="TP53INP"/>
</dbReference>
<evidence type="ECO:0008006" key="14">
    <source>
        <dbReference type="Google" id="ProtNLM"/>
    </source>
</evidence>
<dbReference type="Pfam" id="PF14839">
    <property type="entry name" value="DOR"/>
    <property type="match status" value="1"/>
</dbReference>
<proteinExistence type="predicted"/>
<dbReference type="GO" id="GO:0016604">
    <property type="term" value="C:nuclear body"/>
    <property type="evidence" value="ECO:0007669"/>
    <property type="project" value="UniProtKB-SubCell"/>
</dbReference>
<feature type="compositionally biased region" description="Basic residues" evidence="11">
    <location>
        <begin position="235"/>
        <end position="246"/>
    </location>
</feature>
<evidence type="ECO:0000256" key="8">
    <source>
        <dbReference type="ARBA" id="ARBA00023242"/>
    </source>
</evidence>
<comment type="subcellular location">
    <subcellularLocation>
        <location evidence="2">Cytoplasm</location>
        <location evidence="2">Cytosol</location>
    </subcellularLocation>
    <subcellularLocation>
        <location evidence="1">Cytoplasmic vesicle</location>
        <location evidence="1">Autophagosome</location>
    </subcellularLocation>
    <subcellularLocation>
        <location evidence="10">Nucleus</location>
        <location evidence="10">Nuclear body</location>
    </subcellularLocation>
</comment>
<evidence type="ECO:0000256" key="5">
    <source>
        <dbReference type="ARBA" id="ARBA00023015"/>
    </source>
</evidence>
<keyword evidence="3" id="KW-0963">Cytoplasm</keyword>
<keyword evidence="4" id="KW-0072">Autophagy</keyword>
<dbReference type="GO" id="GO:0005829">
    <property type="term" value="C:cytosol"/>
    <property type="evidence" value="ECO:0007669"/>
    <property type="project" value="UniProtKB-SubCell"/>
</dbReference>
<evidence type="ECO:0000256" key="11">
    <source>
        <dbReference type="SAM" id="MobiDB-lite"/>
    </source>
</evidence>
<evidence type="ECO:0000256" key="7">
    <source>
        <dbReference type="ARBA" id="ARBA00023163"/>
    </source>
</evidence>
<evidence type="ECO:0000256" key="6">
    <source>
        <dbReference type="ARBA" id="ARBA00023159"/>
    </source>
</evidence>
<feature type="compositionally biased region" description="Basic residues" evidence="11">
    <location>
        <begin position="57"/>
        <end position="67"/>
    </location>
</feature>
<evidence type="ECO:0000256" key="9">
    <source>
        <dbReference type="ARBA" id="ARBA00023329"/>
    </source>
</evidence>
<evidence type="ECO:0000313" key="12">
    <source>
        <dbReference type="EMBL" id="KAK2191303.1"/>
    </source>
</evidence>
<evidence type="ECO:0000313" key="13">
    <source>
        <dbReference type="Proteomes" id="UP001209878"/>
    </source>
</evidence>
<dbReference type="Proteomes" id="UP001209878">
    <property type="component" value="Unassembled WGS sequence"/>
</dbReference>
<dbReference type="GO" id="GO:0000045">
    <property type="term" value="P:autophagosome assembly"/>
    <property type="evidence" value="ECO:0007669"/>
    <property type="project" value="TreeGrafter"/>
</dbReference>
<organism evidence="12 13">
    <name type="scientific">Ridgeia piscesae</name>
    <name type="common">Tubeworm</name>
    <dbReference type="NCBI Taxonomy" id="27915"/>
    <lineage>
        <taxon>Eukaryota</taxon>
        <taxon>Metazoa</taxon>
        <taxon>Spiralia</taxon>
        <taxon>Lophotrochozoa</taxon>
        <taxon>Annelida</taxon>
        <taxon>Polychaeta</taxon>
        <taxon>Sedentaria</taxon>
        <taxon>Canalipalpata</taxon>
        <taxon>Sabellida</taxon>
        <taxon>Siboglinidae</taxon>
        <taxon>Ridgeia</taxon>
    </lineage>
</organism>
<dbReference type="GO" id="GO:0031410">
    <property type="term" value="C:cytoplasmic vesicle"/>
    <property type="evidence" value="ECO:0007669"/>
    <property type="project" value="UniProtKB-KW"/>
</dbReference>
<keyword evidence="5" id="KW-0805">Transcription regulation</keyword>
<sequence>MLSGLSNFLFGGGAAEELCGPSDGAAGEPRLKTSPAEDEWVLVDKSSRENSPQLRLKLARRSKRGLRHVSSVYRSRSVSRESALKGDQMSDDSSDHSLPEHVVYPSLEESWLVTPPPCFTAGGTSPEHMQSSPMEDLLIEHPSMSVYTAPRRRPGSTGVDSAVSSDDDSDTRPPEPMMVLAQPVHRPHAVAAHVGLTPHVKSVKIMQAAEKRHADRRIGRKNLERNNKVRDHQAHAKRHQRSKKYAIKPSGVCNNRRC</sequence>
<keyword evidence="8" id="KW-0539">Nucleus</keyword>
<keyword evidence="13" id="KW-1185">Reference proteome</keyword>
<accession>A0AAD9UJ00</accession>
<evidence type="ECO:0000256" key="3">
    <source>
        <dbReference type="ARBA" id="ARBA00022490"/>
    </source>
</evidence>
<feature type="region of interest" description="Disordered" evidence="11">
    <location>
        <begin position="19"/>
        <end position="97"/>
    </location>
</feature>
<dbReference type="GO" id="GO:0005776">
    <property type="term" value="C:autophagosome"/>
    <property type="evidence" value="ECO:0007669"/>
    <property type="project" value="UniProtKB-SubCell"/>
</dbReference>
<dbReference type="PANTHER" id="PTHR31671">
    <property type="entry name" value="DIABETES AND OBESITY REGULATED, ISOFORM G"/>
    <property type="match status" value="1"/>
</dbReference>
<evidence type="ECO:0000256" key="10">
    <source>
        <dbReference type="ARBA" id="ARBA00034306"/>
    </source>
</evidence>
<name>A0AAD9UJ00_RIDPI</name>
<dbReference type="EMBL" id="JAODUO010000054">
    <property type="protein sequence ID" value="KAK2191303.1"/>
    <property type="molecule type" value="Genomic_DNA"/>
</dbReference>
<protein>
    <recommendedName>
        <fullName evidence="14">Tumor protein p53-inducible nuclear protein 2</fullName>
    </recommendedName>
</protein>
<keyword evidence="9" id="KW-0968">Cytoplasmic vesicle</keyword>
<dbReference type="AlphaFoldDB" id="A0AAD9UJ00"/>
<gene>
    <name evidence="12" type="ORF">NP493_54g00004</name>
</gene>
<reference evidence="12" key="1">
    <citation type="journal article" date="2023" name="Mol. Biol. Evol.">
        <title>Third-Generation Sequencing Reveals the Adaptive Role of the Epigenome in Three Deep-Sea Polychaetes.</title>
        <authorList>
            <person name="Perez M."/>
            <person name="Aroh O."/>
            <person name="Sun Y."/>
            <person name="Lan Y."/>
            <person name="Juniper S.K."/>
            <person name="Young C.R."/>
            <person name="Angers B."/>
            <person name="Qian P.Y."/>
        </authorList>
    </citation>
    <scope>NUCLEOTIDE SEQUENCE</scope>
    <source>
        <strain evidence="12">R07B-5</strain>
    </source>
</reference>
<dbReference type="GO" id="GO:0045893">
    <property type="term" value="P:positive regulation of DNA-templated transcription"/>
    <property type="evidence" value="ECO:0007669"/>
    <property type="project" value="TreeGrafter"/>
</dbReference>
<feature type="compositionally biased region" description="Low complexity" evidence="11">
    <location>
        <begin position="155"/>
        <end position="164"/>
    </location>
</feature>
<dbReference type="PANTHER" id="PTHR31671:SF3">
    <property type="entry name" value="DIABETES AND OBESITY REGULATED, ISOFORM G"/>
    <property type="match status" value="1"/>
</dbReference>
<feature type="region of interest" description="Disordered" evidence="11">
    <location>
        <begin position="147"/>
        <end position="174"/>
    </location>
</feature>
<feature type="compositionally biased region" description="Basic and acidic residues" evidence="11">
    <location>
        <begin position="225"/>
        <end position="234"/>
    </location>
</feature>
<keyword evidence="6" id="KW-0010">Activator</keyword>
<keyword evidence="7" id="KW-0804">Transcription</keyword>
<feature type="region of interest" description="Disordered" evidence="11">
    <location>
        <begin position="225"/>
        <end position="258"/>
    </location>
</feature>
<evidence type="ECO:0000256" key="4">
    <source>
        <dbReference type="ARBA" id="ARBA00023006"/>
    </source>
</evidence>